<comment type="catalytic activity">
    <reaction evidence="1">
        <text>ATP + protein L-histidine = ADP + protein N-phospho-L-histidine.</text>
        <dbReference type="EC" id="2.7.13.3"/>
    </reaction>
</comment>
<dbReference type="InterPro" id="IPR035965">
    <property type="entry name" value="PAS-like_dom_sf"/>
</dbReference>
<keyword evidence="17" id="KW-0175">Coiled coil</keyword>
<dbReference type="GO" id="GO:0005524">
    <property type="term" value="F:ATP binding"/>
    <property type="evidence" value="ECO:0007669"/>
    <property type="project" value="UniProtKB-KW"/>
</dbReference>
<dbReference type="Pfam" id="PF02518">
    <property type="entry name" value="HATPase_c"/>
    <property type="match status" value="1"/>
</dbReference>
<dbReference type="SUPFAM" id="SSF55781">
    <property type="entry name" value="GAF domain-like"/>
    <property type="match status" value="1"/>
</dbReference>
<evidence type="ECO:0000313" key="21">
    <source>
        <dbReference type="Proteomes" id="UP000437748"/>
    </source>
</evidence>
<dbReference type="SMART" id="SM00091">
    <property type="entry name" value="PAS"/>
    <property type="match status" value="2"/>
</dbReference>
<dbReference type="Pfam" id="PF01590">
    <property type="entry name" value="GAF"/>
    <property type="match status" value="1"/>
</dbReference>
<dbReference type="FunFam" id="3.30.565.10:FF:000010">
    <property type="entry name" value="Sensor histidine kinase RcsC"/>
    <property type="match status" value="1"/>
</dbReference>
<dbReference type="OrthoDB" id="5287409at2"/>
<dbReference type="Pfam" id="PF00512">
    <property type="entry name" value="HisKA"/>
    <property type="match status" value="1"/>
</dbReference>
<dbReference type="Gene3D" id="3.40.50.2300">
    <property type="match status" value="1"/>
</dbReference>
<dbReference type="FunFam" id="1.10.287.130:FF:000002">
    <property type="entry name" value="Two-component osmosensing histidine kinase"/>
    <property type="match status" value="1"/>
</dbReference>
<keyword evidence="6" id="KW-0808">Transferase</keyword>
<evidence type="ECO:0000256" key="14">
    <source>
        <dbReference type="ARBA" id="ARBA00064003"/>
    </source>
</evidence>
<evidence type="ECO:0000256" key="9">
    <source>
        <dbReference type="ARBA" id="ARBA00022777"/>
    </source>
</evidence>
<evidence type="ECO:0000256" key="12">
    <source>
        <dbReference type="ARBA" id="ARBA00023012"/>
    </source>
</evidence>
<dbReference type="EC" id="2.7.13.3" evidence="3"/>
<dbReference type="SMART" id="SM00448">
    <property type="entry name" value="REC"/>
    <property type="match status" value="1"/>
</dbReference>
<dbReference type="InterPro" id="IPR029016">
    <property type="entry name" value="GAF-like_dom_sf"/>
</dbReference>
<dbReference type="GO" id="GO:0005886">
    <property type="term" value="C:plasma membrane"/>
    <property type="evidence" value="ECO:0007669"/>
    <property type="project" value="UniProtKB-SubCell"/>
</dbReference>
<dbReference type="PANTHER" id="PTHR45339">
    <property type="entry name" value="HYBRID SIGNAL TRANSDUCTION HISTIDINE KINASE J"/>
    <property type="match status" value="1"/>
</dbReference>
<dbReference type="SMART" id="SM00388">
    <property type="entry name" value="HisKA"/>
    <property type="match status" value="1"/>
</dbReference>
<dbReference type="InterPro" id="IPR004358">
    <property type="entry name" value="Sig_transdc_His_kin-like_C"/>
</dbReference>
<comment type="caution">
    <text evidence="20">The sequence shown here is derived from an EMBL/GenBank/DDBJ whole genome shotgun (WGS) entry which is preliminary data.</text>
</comment>
<keyword evidence="7" id="KW-0812">Transmembrane</keyword>
<dbReference type="SUPFAM" id="SSF52172">
    <property type="entry name" value="CheY-like"/>
    <property type="match status" value="1"/>
</dbReference>
<dbReference type="InterPro" id="IPR005467">
    <property type="entry name" value="His_kinase_dom"/>
</dbReference>
<evidence type="ECO:0000256" key="11">
    <source>
        <dbReference type="ARBA" id="ARBA00022989"/>
    </source>
</evidence>
<keyword evidence="12" id="KW-0902">Two-component regulatory system</keyword>
<dbReference type="InterPro" id="IPR036641">
    <property type="entry name" value="HPT_dom_sf"/>
</dbReference>
<dbReference type="InterPro" id="IPR000014">
    <property type="entry name" value="PAS"/>
</dbReference>
<evidence type="ECO:0000256" key="13">
    <source>
        <dbReference type="ARBA" id="ARBA00023136"/>
    </source>
</evidence>
<keyword evidence="4" id="KW-1003">Cell membrane</keyword>
<dbReference type="SUPFAM" id="SSF47226">
    <property type="entry name" value="Histidine-containing phosphotransfer domain, HPT domain"/>
    <property type="match status" value="1"/>
</dbReference>
<dbReference type="InterPro" id="IPR001789">
    <property type="entry name" value="Sig_transdc_resp-reg_receiver"/>
</dbReference>
<dbReference type="AlphaFoldDB" id="A0A6N6VTW0"/>
<evidence type="ECO:0000256" key="6">
    <source>
        <dbReference type="ARBA" id="ARBA00022679"/>
    </source>
</evidence>
<evidence type="ECO:0000256" key="16">
    <source>
        <dbReference type="PROSITE-ProRule" id="PRU00169"/>
    </source>
</evidence>
<protein>
    <recommendedName>
        <fullName evidence="15">Sensory/regulatory protein RpfC</fullName>
        <ecNumber evidence="3">2.7.13.3</ecNumber>
    </recommendedName>
</protein>
<evidence type="ECO:0000256" key="3">
    <source>
        <dbReference type="ARBA" id="ARBA00012438"/>
    </source>
</evidence>
<dbReference type="PROSITE" id="PS50109">
    <property type="entry name" value="HIS_KIN"/>
    <property type="match status" value="1"/>
</dbReference>
<evidence type="ECO:0000256" key="5">
    <source>
        <dbReference type="ARBA" id="ARBA00022553"/>
    </source>
</evidence>
<gene>
    <name evidence="20" type="ORF">GCL60_05020</name>
</gene>
<name>A0A6N6VTW0_9BACT</name>
<evidence type="ECO:0000256" key="4">
    <source>
        <dbReference type="ARBA" id="ARBA00022475"/>
    </source>
</evidence>
<feature type="coiled-coil region" evidence="17">
    <location>
        <begin position="919"/>
        <end position="946"/>
    </location>
</feature>
<feature type="domain" description="Histidine kinase" evidence="18">
    <location>
        <begin position="451"/>
        <end position="672"/>
    </location>
</feature>
<dbReference type="SUPFAM" id="SSF47384">
    <property type="entry name" value="Homodimeric domain of signal transducing histidine kinase"/>
    <property type="match status" value="1"/>
</dbReference>
<dbReference type="InterPro" id="IPR003018">
    <property type="entry name" value="GAF"/>
</dbReference>
<dbReference type="InterPro" id="IPR013656">
    <property type="entry name" value="PAS_4"/>
</dbReference>
<dbReference type="CDD" id="cd16922">
    <property type="entry name" value="HATPase_EvgS-ArcB-TorS-like"/>
    <property type="match status" value="1"/>
</dbReference>
<evidence type="ECO:0000259" key="19">
    <source>
        <dbReference type="PROSITE" id="PS50110"/>
    </source>
</evidence>
<dbReference type="Proteomes" id="UP000437748">
    <property type="component" value="Unassembled WGS sequence"/>
</dbReference>
<feature type="domain" description="Response regulatory" evidence="19">
    <location>
        <begin position="699"/>
        <end position="818"/>
    </location>
</feature>
<dbReference type="InterPro" id="IPR036097">
    <property type="entry name" value="HisK_dim/P_sf"/>
</dbReference>
<dbReference type="CDD" id="cd00082">
    <property type="entry name" value="HisKA"/>
    <property type="match status" value="1"/>
</dbReference>
<evidence type="ECO:0000256" key="1">
    <source>
        <dbReference type="ARBA" id="ARBA00000085"/>
    </source>
</evidence>
<evidence type="ECO:0000256" key="2">
    <source>
        <dbReference type="ARBA" id="ARBA00004651"/>
    </source>
</evidence>
<dbReference type="Pfam" id="PF13426">
    <property type="entry name" value="PAS_9"/>
    <property type="match status" value="1"/>
</dbReference>
<keyword evidence="9" id="KW-0418">Kinase</keyword>
<feature type="modified residue" description="4-aspartylphosphate" evidence="16">
    <location>
        <position position="748"/>
    </location>
</feature>
<evidence type="ECO:0000256" key="7">
    <source>
        <dbReference type="ARBA" id="ARBA00022692"/>
    </source>
</evidence>
<evidence type="ECO:0000256" key="8">
    <source>
        <dbReference type="ARBA" id="ARBA00022741"/>
    </source>
</evidence>
<accession>A0A6N6VTW0</accession>
<evidence type="ECO:0000256" key="15">
    <source>
        <dbReference type="ARBA" id="ARBA00068150"/>
    </source>
</evidence>
<dbReference type="InterPro" id="IPR003594">
    <property type="entry name" value="HATPase_dom"/>
</dbReference>
<evidence type="ECO:0000259" key="18">
    <source>
        <dbReference type="PROSITE" id="PS50109"/>
    </source>
</evidence>
<dbReference type="SUPFAM" id="SSF55785">
    <property type="entry name" value="PYP-like sensor domain (PAS domain)"/>
    <property type="match status" value="2"/>
</dbReference>
<dbReference type="SMART" id="SM00387">
    <property type="entry name" value="HATPase_c"/>
    <property type="match status" value="1"/>
</dbReference>
<evidence type="ECO:0000256" key="10">
    <source>
        <dbReference type="ARBA" id="ARBA00022840"/>
    </source>
</evidence>
<dbReference type="Pfam" id="PF00072">
    <property type="entry name" value="Response_reg"/>
    <property type="match status" value="1"/>
</dbReference>
<keyword evidence="21" id="KW-1185">Reference proteome</keyword>
<dbReference type="EMBL" id="WFLM01000002">
    <property type="protein sequence ID" value="KAB8039623.1"/>
    <property type="molecule type" value="Genomic_DNA"/>
</dbReference>
<dbReference type="RefSeq" id="WP_153418943.1">
    <property type="nucleotide sequence ID" value="NZ_WFLM01000002.1"/>
</dbReference>
<dbReference type="GO" id="GO:0000155">
    <property type="term" value="F:phosphorelay sensor kinase activity"/>
    <property type="evidence" value="ECO:0007669"/>
    <property type="project" value="InterPro"/>
</dbReference>
<evidence type="ECO:0000256" key="17">
    <source>
        <dbReference type="SAM" id="Coils"/>
    </source>
</evidence>
<proteinExistence type="predicted"/>
<dbReference type="NCBIfam" id="TIGR00229">
    <property type="entry name" value="sensory_box"/>
    <property type="match status" value="1"/>
</dbReference>
<keyword evidence="5 16" id="KW-0597">Phosphoprotein</keyword>
<dbReference type="Pfam" id="PF08448">
    <property type="entry name" value="PAS_4"/>
    <property type="match status" value="1"/>
</dbReference>
<dbReference type="InterPro" id="IPR036890">
    <property type="entry name" value="HATPase_C_sf"/>
</dbReference>
<dbReference type="SMART" id="SM00065">
    <property type="entry name" value="GAF"/>
    <property type="match status" value="1"/>
</dbReference>
<evidence type="ECO:0000313" key="20">
    <source>
        <dbReference type="EMBL" id="KAB8039623.1"/>
    </source>
</evidence>
<dbReference type="Gene3D" id="3.30.565.10">
    <property type="entry name" value="Histidine kinase-like ATPase, C-terminal domain"/>
    <property type="match status" value="1"/>
</dbReference>
<dbReference type="SUPFAM" id="SSF55874">
    <property type="entry name" value="ATPase domain of HSP90 chaperone/DNA topoisomerase II/histidine kinase"/>
    <property type="match status" value="1"/>
</dbReference>
<comment type="subunit">
    <text evidence="14">At low DSF concentrations, interacts with RpfF.</text>
</comment>
<dbReference type="Gene3D" id="1.10.287.130">
    <property type="match status" value="1"/>
</dbReference>
<sequence>MEFACNCINEKDRINTLENYYILDTENEEIFDDITLLASSICKTSISLISLVDKNRQWFKSKHGLKIEETSRKISFCGHAIHQTKILEIQDAKKDKRFFDNPLVVGEPFIRFYAGAPLISSNGNIIGTLCVIDQKPKKLTKEQKKHLEKLSKQVIKILDLRIENNNYYKLKNHLNTIFDNMNNAFLVQDENGEINKFNKTALDILKLKSNESLNLNFFLDQIDILNEDGKKINKYKFPSNISLEEGENLRNIVIGLRNKKKEIIWLRINTTVIFHQKSTKILFVITEFTDITENKILSDNVKKIQLEILEKRIFLDIILQNIPSAIIVKDVKNDFRNLIWSKGAEQILMRSAEDAIGKNVYDHYPKEIADKYHNWDLEVIKNETVLKIEAAETLVPHKGKILVQTRKIPIKTNSNEGYRYLLTVLDDITELYKNKEDAQAAAKAKSEFLANISHEIRTPMNGIIGMCDLLLDNNSLPNQIEKLKIIQNCGSVLLNLVNDVLDFSKLEAGKLNLEKIPFNLNKSCFEIVELLNNQASVKGLILSYKCDPLIPEWILGSPNQFRQILMNLVTNAIKFTERGYVRIFSKLINDIDNNLVIEISVEDTGLGISKENQSKLFQNFSQVDASTTRVYGGTGLGLAICKGLCELMGGTIWLESIKEKGSVFFFTFTAQNLDENQKLKLNKPSFIFDSFMEKKYPLNILVVEDNKINYQVINGILEKFGYKPDLATNGIIALEKIDTNNYDLIFMDSHMPELDGFEATKLIIKKYEKLNKKRPRIIALTASSMKEDKDHCFSIGMDGFLSKPILIESLFQEIEKCFLNIEKEYNLNFKNENSKLSFNLNSFLNNFHGIEDLAYITIGNFVKLLPSYKNKIDQAIKNKNAFDIEYSAHNFKSALSYINAEKSLFIVEKIEKMGRENKVDLAINLYEELINELDNLMSELMNYEQKKEK</sequence>
<keyword evidence="8" id="KW-0547">Nucleotide-binding</keyword>
<reference evidence="20 21" key="1">
    <citation type="submission" date="2019-10" db="EMBL/GenBank/DDBJ databases">
        <title>New species of Slilvanegrellaceae.</title>
        <authorList>
            <person name="Pitt A."/>
            <person name="Hahn M.W."/>
        </authorList>
    </citation>
    <scope>NUCLEOTIDE SEQUENCE [LARGE SCALE GENOMIC DNA]</scope>
    <source>
        <strain evidence="20 21">SP-Ram-0.45-NSY-1</strain>
    </source>
</reference>
<dbReference type="Gene3D" id="1.20.120.160">
    <property type="entry name" value="HPT domain"/>
    <property type="match status" value="1"/>
</dbReference>
<dbReference type="PANTHER" id="PTHR45339:SF1">
    <property type="entry name" value="HYBRID SIGNAL TRANSDUCTION HISTIDINE KINASE J"/>
    <property type="match status" value="1"/>
</dbReference>
<dbReference type="InterPro" id="IPR003661">
    <property type="entry name" value="HisK_dim/P_dom"/>
</dbReference>
<keyword evidence="11" id="KW-1133">Transmembrane helix</keyword>
<dbReference type="PROSITE" id="PS50110">
    <property type="entry name" value="RESPONSE_REGULATORY"/>
    <property type="match status" value="1"/>
</dbReference>
<dbReference type="InterPro" id="IPR011006">
    <property type="entry name" value="CheY-like_superfamily"/>
</dbReference>
<organism evidence="20 21">
    <name type="scientific">Silvanigrella paludirubra</name>
    <dbReference type="NCBI Taxonomy" id="2499159"/>
    <lineage>
        <taxon>Bacteria</taxon>
        <taxon>Pseudomonadati</taxon>
        <taxon>Bdellovibrionota</taxon>
        <taxon>Oligoflexia</taxon>
        <taxon>Silvanigrellales</taxon>
        <taxon>Silvanigrellaceae</taxon>
        <taxon>Silvanigrella</taxon>
    </lineage>
</organism>
<keyword evidence="13" id="KW-0472">Membrane</keyword>
<dbReference type="PRINTS" id="PR00344">
    <property type="entry name" value="BCTRLSENSOR"/>
</dbReference>
<dbReference type="CDD" id="cd17546">
    <property type="entry name" value="REC_hyHK_CKI1_RcsC-like"/>
    <property type="match status" value="1"/>
</dbReference>
<keyword evidence="10" id="KW-0067">ATP-binding</keyword>
<comment type="subcellular location">
    <subcellularLocation>
        <location evidence="2">Cell membrane</location>
        <topology evidence="2">Multi-pass membrane protein</topology>
    </subcellularLocation>
</comment>
<dbReference type="Gene3D" id="3.30.450.40">
    <property type="match status" value="1"/>
</dbReference>
<dbReference type="Gene3D" id="3.30.450.20">
    <property type="entry name" value="PAS domain"/>
    <property type="match status" value="2"/>
</dbReference>